<evidence type="ECO:0000256" key="3">
    <source>
        <dbReference type="ARBA" id="ARBA00023159"/>
    </source>
</evidence>
<dbReference type="PRINTS" id="PR00032">
    <property type="entry name" value="HTHARAC"/>
</dbReference>
<evidence type="ECO:0000313" key="6">
    <source>
        <dbReference type="EMBL" id="MEC5425723.1"/>
    </source>
</evidence>
<proteinExistence type="predicted"/>
<dbReference type="PANTHER" id="PTHR46796">
    <property type="entry name" value="HTH-TYPE TRANSCRIPTIONAL ACTIVATOR RHAS-RELATED"/>
    <property type="match status" value="1"/>
</dbReference>
<dbReference type="InterPro" id="IPR018062">
    <property type="entry name" value="HTH_AraC-typ_CS"/>
</dbReference>
<keyword evidence="7" id="KW-1185">Reference proteome</keyword>
<dbReference type="InterPro" id="IPR020449">
    <property type="entry name" value="Tscrpt_reg_AraC-type_HTH"/>
</dbReference>
<dbReference type="SUPFAM" id="SSF51215">
    <property type="entry name" value="Regulatory protein AraC"/>
    <property type="match status" value="1"/>
</dbReference>
<dbReference type="InterPro" id="IPR050204">
    <property type="entry name" value="AraC_XylS_family_regulators"/>
</dbReference>
<dbReference type="PROSITE" id="PS00041">
    <property type="entry name" value="HTH_ARAC_FAMILY_1"/>
    <property type="match status" value="1"/>
</dbReference>
<dbReference type="InterPro" id="IPR037923">
    <property type="entry name" value="HTH-like"/>
</dbReference>
<evidence type="ECO:0000256" key="4">
    <source>
        <dbReference type="ARBA" id="ARBA00023163"/>
    </source>
</evidence>
<evidence type="ECO:0000313" key="7">
    <source>
        <dbReference type="Proteomes" id="UP001335737"/>
    </source>
</evidence>
<keyword evidence="1" id="KW-0805">Transcription regulation</keyword>
<dbReference type="SMART" id="SM00342">
    <property type="entry name" value="HTH_ARAC"/>
    <property type="match status" value="1"/>
</dbReference>
<sequence>MILNHSNGLLLMRHDNLGERSWRSDDCYKLIFSPIGKGIYQTNQRDVSIDTSHFMILNPGHEHRQVYVKEEKFLVEIKQPLLKDVADQLGINMREPEFALLSYKNAHLNKWISFIREYISLSEGPTLETKEFFIDNSITQLAILMLQYGPGVHHEELPHSNLPGNITNVVDAVRQSYDINWSLDDMAALSGLNKFQFAHTFKEETGLSPYSWLQLYRLVRSQHLLKQTKESILSIALTVGFKNVSSYNNLFKKVYGRTPTEFRLFYRKNS</sequence>
<protein>
    <submittedName>
        <fullName evidence="6">AraC family transcriptional regulator</fullName>
    </submittedName>
</protein>
<evidence type="ECO:0000259" key="5">
    <source>
        <dbReference type="PROSITE" id="PS01124"/>
    </source>
</evidence>
<feature type="domain" description="HTH araC/xylS-type" evidence="5">
    <location>
        <begin position="167"/>
        <end position="265"/>
    </location>
</feature>
<dbReference type="Proteomes" id="UP001335737">
    <property type="component" value="Unassembled WGS sequence"/>
</dbReference>
<dbReference type="InterPro" id="IPR009057">
    <property type="entry name" value="Homeodomain-like_sf"/>
</dbReference>
<dbReference type="Gene3D" id="1.10.10.60">
    <property type="entry name" value="Homeodomain-like"/>
    <property type="match status" value="2"/>
</dbReference>
<keyword evidence="4" id="KW-0804">Transcription</keyword>
<dbReference type="SUPFAM" id="SSF46689">
    <property type="entry name" value="Homeodomain-like"/>
    <property type="match status" value="2"/>
</dbReference>
<name>A0ABU6KKL1_9BACI</name>
<dbReference type="Pfam" id="PF12833">
    <property type="entry name" value="HTH_18"/>
    <property type="match status" value="1"/>
</dbReference>
<reference evidence="6 7" key="1">
    <citation type="journal article" date="2024" name="Int. J. Syst. Evol. Microbiol.">
        <title>Virgibacillus tibetensis sp. nov., isolated from salt lake on the Tibetan Plateau of China.</title>
        <authorList>
            <person name="Phurbu D."/>
            <person name="Liu Z.-X."/>
            <person name="Wang R."/>
            <person name="Zheng Y.-Y."/>
            <person name="Liu H.-C."/>
            <person name="Zhou Y.-G."/>
            <person name="Yu Y.-J."/>
            <person name="Li A.-H."/>
        </authorList>
    </citation>
    <scope>NUCLEOTIDE SEQUENCE [LARGE SCALE GENOMIC DNA]</scope>
    <source>
        <strain evidence="6 7">C22-A2</strain>
    </source>
</reference>
<keyword evidence="2" id="KW-0238">DNA-binding</keyword>
<comment type="caution">
    <text evidence="6">The sequence shown here is derived from an EMBL/GenBank/DDBJ whole genome shotgun (WGS) entry which is preliminary data.</text>
</comment>
<accession>A0ABU6KKL1</accession>
<dbReference type="InterPro" id="IPR018060">
    <property type="entry name" value="HTH_AraC"/>
</dbReference>
<organism evidence="6 7">
    <name type="scientific">Virgibacillus tibetensis</name>
    <dbReference type="NCBI Taxonomy" id="3042313"/>
    <lineage>
        <taxon>Bacteria</taxon>
        <taxon>Bacillati</taxon>
        <taxon>Bacillota</taxon>
        <taxon>Bacilli</taxon>
        <taxon>Bacillales</taxon>
        <taxon>Bacillaceae</taxon>
        <taxon>Virgibacillus</taxon>
    </lineage>
</organism>
<dbReference type="RefSeq" id="WP_327609257.1">
    <property type="nucleotide sequence ID" value="NZ_JARZFX010000018.1"/>
</dbReference>
<dbReference type="EMBL" id="JARZFX010000018">
    <property type="protein sequence ID" value="MEC5425723.1"/>
    <property type="molecule type" value="Genomic_DNA"/>
</dbReference>
<dbReference type="PROSITE" id="PS01124">
    <property type="entry name" value="HTH_ARAC_FAMILY_2"/>
    <property type="match status" value="1"/>
</dbReference>
<evidence type="ECO:0000256" key="1">
    <source>
        <dbReference type="ARBA" id="ARBA00023015"/>
    </source>
</evidence>
<evidence type="ECO:0000256" key="2">
    <source>
        <dbReference type="ARBA" id="ARBA00023125"/>
    </source>
</evidence>
<dbReference type="PANTHER" id="PTHR46796:SF6">
    <property type="entry name" value="ARAC SUBFAMILY"/>
    <property type="match status" value="1"/>
</dbReference>
<gene>
    <name evidence="6" type="ORF">QGM71_19830</name>
</gene>
<keyword evidence="3" id="KW-0010">Activator</keyword>